<comment type="caution">
    <text evidence="1">The sequence shown here is derived from an EMBL/GenBank/DDBJ whole genome shotgun (WGS) entry which is preliminary data.</text>
</comment>
<reference evidence="1" key="1">
    <citation type="submission" date="2023-11" db="EMBL/GenBank/DDBJ databases">
        <title>Gracilibacillus pellucida a moderately halophilic bacterium isolated from saline soil in Xinjiang province.</title>
        <authorList>
            <person name="Zhang Z."/>
            <person name="Tan F."/>
            <person name="Wang Y."/>
            <person name="Xia M."/>
        </authorList>
    </citation>
    <scope>NUCLEOTIDE SEQUENCE</scope>
    <source>
        <strain evidence="1">S3-1-1</strain>
    </source>
</reference>
<accession>A0ACC6M6B7</accession>
<name>A0ACC6M6B7_9BACI</name>
<sequence length="271" mass="31817">MDTKAQIMNTALQLFSDNGYNETSVQQIAQLAGISKGGFYNHFSSKRELMLEMIDQHHAKMTHHSQCMEKSNHHLATYIQYELEEWLEHETFIHVVFNEFHPNKDPQITKKMDELHITLVKQHREILYLYYGEKIQPYLTDIVIILEGMLKEYLLYKFVHQAAFDIEKLSLWICHHLDSIVDNLDKMDPFLQDETSDTIEAVLQNIKTAIEQDIVKGKDQLLQVFELLDQEIAQKASNSIHAEVYLHYLKKEKTIQTDVFKLERLIQQGGK</sequence>
<proteinExistence type="predicted"/>
<protein>
    <submittedName>
        <fullName evidence="1">Helix-turn-helix domain-containing protein</fullName>
    </submittedName>
</protein>
<keyword evidence="2" id="KW-1185">Reference proteome</keyword>
<dbReference type="Proteomes" id="UP001277972">
    <property type="component" value="Unassembled WGS sequence"/>
</dbReference>
<evidence type="ECO:0000313" key="2">
    <source>
        <dbReference type="Proteomes" id="UP001277972"/>
    </source>
</evidence>
<dbReference type="EMBL" id="JAWZSR010000005">
    <property type="protein sequence ID" value="MDX8046382.1"/>
    <property type="molecule type" value="Genomic_DNA"/>
</dbReference>
<organism evidence="1 2">
    <name type="scientific">Gracilibacillus pellucidus</name>
    <dbReference type="NCBI Taxonomy" id="3095368"/>
    <lineage>
        <taxon>Bacteria</taxon>
        <taxon>Bacillati</taxon>
        <taxon>Bacillota</taxon>
        <taxon>Bacilli</taxon>
        <taxon>Bacillales</taxon>
        <taxon>Bacillaceae</taxon>
        <taxon>Gracilibacillus</taxon>
    </lineage>
</organism>
<gene>
    <name evidence="1" type="ORF">SH601_10355</name>
</gene>
<evidence type="ECO:0000313" key="1">
    <source>
        <dbReference type="EMBL" id="MDX8046382.1"/>
    </source>
</evidence>